<dbReference type="GO" id="GO:0005524">
    <property type="term" value="F:ATP binding"/>
    <property type="evidence" value="ECO:0007669"/>
    <property type="project" value="UniProtKB-KW"/>
</dbReference>
<reference evidence="4 5" key="1">
    <citation type="submission" date="2024-09" db="EMBL/GenBank/DDBJ databases">
        <authorList>
            <person name="Sun Q."/>
            <person name="Mori K."/>
        </authorList>
    </citation>
    <scope>NUCLEOTIDE SEQUENCE [LARGE SCALE GENOMIC DNA]</scope>
    <source>
        <strain evidence="4 5">KCTC 23076</strain>
    </source>
</reference>
<feature type="domain" description="ABC transporter" evidence="3">
    <location>
        <begin position="7"/>
        <end position="232"/>
    </location>
</feature>
<evidence type="ECO:0000256" key="2">
    <source>
        <dbReference type="ARBA" id="ARBA00022840"/>
    </source>
</evidence>
<dbReference type="CDD" id="cd03230">
    <property type="entry name" value="ABC_DR_subfamily_A"/>
    <property type="match status" value="1"/>
</dbReference>
<keyword evidence="1" id="KW-0547">Nucleotide-binding</keyword>
<dbReference type="EMBL" id="JBHLTG010000006">
    <property type="protein sequence ID" value="MFC0680932.1"/>
    <property type="molecule type" value="Genomic_DNA"/>
</dbReference>
<accession>A0ABV6RVC6</accession>
<dbReference type="SUPFAM" id="SSF52540">
    <property type="entry name" value="P-loop containing nucleoside triphosphate hydrolases"/>
    <property type="match status" value="1"/>
</dbReference>
<protein>
    <submittedName>
        <fullName evidence="4">ABC transporter ATP-binding protein</fullName>
    </submittedName>
</protein>
<proteinExistence type="predicted"/>
<organism evidence="4 5">
    <name type="scientific">Lysobacter korlensis</name>
    <dbReference type="NCBI Taxonomy" id="553636"/>
    <lineage>
        <taxon>Bacteria</taxon>
        <taxon>Pseudomonadati</taxon>
        <taxon>Pseudomonadota</taxon>
        <taxon>Gammaproteobacteria</taxon>
        <taxon>Lysobacterales</taxon>
        <taxon>Lysobacteraceae</taxon>
        <taxon>Lysobacter</taxon>
    </lineage>
</organism>
<comment type="caution">
    <text evidence="4">The sequence shown here is derived from an EMBL/GenBank/DDBJ whole genome shotgun (WGS) entry which is preliminary data.</text>
</comment>
<dbReference type="Proteomes" id="UP001589896">
    <property type="component" value="Unassembled WGS sequence"/>
</dbReference>
<dbReference type="PROSITE" id="PS50893">
    <property type="entry name" value="ABC_TRANSPORTER_2"/>
    <property type="match status" value="1"/>
</dbReference>
<sequence length="302" mass="32596">MTTTHALRIDGVSRRFGRTEALADVSFTVPEHTICGLLGRNGAGKTTLMSILAGHDRADRGSVQVFGADPFENAPAMSSVSFLRDNQRYPDDYYLKHVLRVGPLFHENWSVEIAEEVAERFRLPAKPPVKKYSRGQLSALGVLIGLASRAPLTIFDEPYLGLDATARQLFYDLLIREYSAHPRTILMSTHLIDEMDGLLEHVVVLDRGRVVRDSTVEDAQQAAFTVSGPATAVEKVVGGARVLRTHRAGGLVSLTIEGALTPALADAASAAGVQVQRATLQDFVAALGALDEAPLTTEGIRA</sequence>
<dbReference type="InterPro" id="IPR003593">
    <property type="entry name" value="AAA+_ATPase"/>
</dbReference>
<dbReference type="PANTHER" id="PTHR43158:SF5">
    <property type="entry name" value="ABC TRANSPORTER, ATP-BINDING PROTEIN"/>
    <property type="match status" value="1"/>
</dbReference>
<evidence type="ECO:0000313" key="5">
    <source>
        <dbReference type="Proteomes" id="UP001589896"/>
    </source>
</evidence>
<dbReference type="Gene3D" id="3.40.50.300">
    <property type="entry name" value="P-loop containing nucleotide triphosphate hydrolases"/>
    <property type="match status" value="1"/>
</dbReference>
<dbReference type="InterPro" id="IPR027417">
    <property type="entry name" value="P-loop_NTPase"/>
</dbReference>
<dbReference type="SMART" id="SM00382">
    <property type="entry name" value="AAA"/>
    <property type="match status" value="1"/>
</dbReference>
<keyword evidence="2 4" id="KW-0067">ATP-binding</keyword>
<dbReference type="RefSeq" id="WP_386673095.1">
    <property type="nucleotide sequence ID" value="NZ_JBHLTG010000006.1"/>
</dbReference>
<keyword evidence="5" id="KW-1185">Reference proteome</keyword>
<evidence type="ECO:0000259" key="3">
    <source>
        <dbReference type="PROSITE" id="PS50893"/>
    </source>
</evidence>
<evidence type="ECO:0000256" key="1">
    <source>
        <dbReference type="ARBA" id="ARBA00022741"/>
    </source>
</evidence>
<evidence type="ECO:0000313" key="4">
    <source>
        <dbReference type="EMBL" id="MFC0680932.1"/>
    </source>
</evidence>
<dbReference type="PANTHER" id="PTHR43158">
    <property type="entry name" value="SKFA PEPTIDE EXPORT ATP-BINDING PROTEIN SKFE"/>
    <property type="match status" value="1"/>
</dbReference>
<dbReference type="InterPro" id="IPR003439">
    <property type="entry name" value="ABC_transporter-like_ATP-bd"/>
</dbReference>
<gene>
    <name evidence="4" type="ORF">ACFFGH_24140</name>
</gene>
<name>A0ABV6RVC6_9GAMM</name>
<dbReference type="Pfam" id="PF00005">
    <property type="entry name" value="ABC_tran"/>
    <property type="match status" value="1"/>
</dbReference>